<dbReference type="PROSITE" id="PS50048">
    <property type="entry name" value="ZN2_CY6_FUNGAL_2"/>
    <property type="match status" value="1"/>
</dbReference>
<feature type="compositionally biased region" description="Polar residues" evidence="8">
    <location>
        <begin position="169"/>
        <end position="179"/>
    </location>
</feature>
<dbReference type="SMART" id="SM00066">
    <property type="entry name" value="GAL4"/>
    <property type="match status" value="1"/>
</dbReference>
<evidence type="ECO:0000256" key="1">
    <source>
        <dbReference type="ARBA" id="ARBA00004123"/>
    </source>
</evidence>
<gene>
    <name evidence="10" type="ORF">RHTO0S_11e01926g</name>
</gene>
<dbReference type="SUPFAM" id="SSF57701">
    <property type="entry name" value="Zn2/Cys6 DNA-binding domain"/>
    <property type="match status" value="1"/>
</dbReference>
<dbReference type="SMART" id="SM00906">
    <property type="entry name" value="Fungal_trans"/>
    <property type="match status" value="1"/>
</dbReference>
<accession>A0A061B6M8</accession>
<feature type="compositionally biased region" description="Low complexity" evidence="8">
    <location>
        <begin position="738"/>
        <end position="747"/>
    </location>
</feature>
<feature type="region of interest" description="Disordered" evidence="8">
    <location>
        <begin position="794"/>
        <end position="842"/>
    </location>
</feature>
<feature type="compositionally biased region" description="Polar residues" evidence="8">
    <location>
        <begin position="666"/>
        <end position="677"/>
    </location>
</feature>
<dbReference type="GO" id="GO:0003677">
    <property type="term" value="F:DNA binding"/>
    <property type="evidence" value="ECO:0007669"/>
    <property type="project" value="UniProtKB-KW"/>
</dbReference>
<dbReference type="PROSITE" id="PS00463">
    <property type="entry name" value="ZN2_CY6_FUNGAL_1"/>
    <property type="match status" value="1"/>
</dbReference>
<dbReference type="GO" id="GO:0006351">
    <property type="term" value="P:DNA-templated transcription"/>
    <property type="evidence" value="ECO:0007669"/>
    <property type="project" value="InterPro"/>
</dbReference>
<feature type="region of interest" description="Disordered" evidence="8">
    <location>
        <begin position="1"/>
        <end position="34"/>
    </location>
</feature>
<dbReference type="GO" id="GO:0000981">
    <property type="term" value="F:DNA-binding transcription factor activity, RNA polymerase II-specific"/>
    <property type="evidence" value="ECO:0007669"/>
    <property type="project" value="InterPro"/>
</dbReference>
<organism evidence="10">
    <name type="scientific">Rhodotorula toruloides</name>
    <name type="common">Yeast</name>
    <name type="synonym">Rhodosporidium toruloides</name>
    <dbReference type="NCBI Taxonomy" id="5286"/>
    <lineage>
        <taxon>Eukaryota</taxon>
        <taxon>Fungi</taxon>
        <taxon>Dikarya</taxon>
        <taxon>Basidiomycota</taxon>
        <taxon>Pucciniomycotina</taxon>
        <taxon>Microbotryomycetes</taxon>
        <taxon>Sporidiobolales</taxon>
        <taxon>Sporidiobolaceae</taxon>
        <taxon>Rhodotorula</taxon>
    </lineage>
</organism>
<dbReference type="PANTHER" id="PTHR31313">
    <property type="entry name" value="TY1 ENHANCER ACTIVATOR"/>
    <property type="match status" value="1"/>
</dbReference>
<keyword evidence="4" id="KW-0805">Transcription regulation</keyword>
<proteinExistence type="predicted"/>
<dbReference type="GO" id="GO:0005634">
    <property type="term" value="C:nucleus"/>
    <property type="evidence" value="ECO:0007669"/>
    <property type="project" value="UniProtKB-SubCell"/>
</dbReference>
<feature type="compositionally biased region" description="Low complexity" evidence="8">
    <location>
        <begin position="152"/>
        <end position="166"/>
    </location>
</feature>
<evidence type="ECO:0000256" key="5">
    <source>
        <dbReference type="ARBA" id="ARBA00023125"/>
    </source>
</evidence>
<evidence type="ECO:0000259" key="9">
    <source>
        <dbReference type="PROSITE" id="PS50048"/>
    </source>
</evidence>
<dbReference type="InterPro" id="IPR007219">
    <property type="entry name" value="XnlR_reg_dom"/>
</dbReference>
<dbReference type="GO" id="GO:0008270">
    <property type="term" value="F:zinc ion binding"/>
    <property type="evidence" value="ECO:0007669"/>
    <property type="project" value="InterPro"/>
</dbReference>
<sequence length="842" mass="90045">MSEMSASPPEENKPLDSRHDPADLPAKKKPRTTTACNRCRKKRGRCDGQKPICGPCTTAGAVCEYELGADKRKPYTKAVVQAMQLRIDTLEAQLAALTGQPVPSSSGSFFDSQSADPLSILDSSAPLPSDSTSTTPAMTSLSLVANQAAKNGSGTSPTGLGPTSLSFAEGSQPQVSTPNLNGLDTFQGGLAINAHGELRFYGPTSSYRAVLADSTSLLNTPTTVNAIRAFSLTRAPIPTASPADPALPRRPPDLSPDFKVKLLNLAFEYCFSHYNIVPERQFFADLQMYPFERTQYYSPFLMNVILAVGCRYLDPDDPSYPPEICGLIGDPDTRGDVFVTWARYLLDQEWYNPALSTIRGLLVLGLYMAGRGFDGPCVIFVGSALKLTEDFGLNLGPHRLSMSMGLEISEELITARRDCFWSAFASDCISSMYIGRSTTFKPDVIDVIPPPVVPELDFEAPLYRSSAFHWSSRLIYIASRIMDSVYTLRPGISLAMRQAKVPELHLLLESWYHELPSHLRASGADPQKAPHPHILVLNMVYNMMHISLHRPFFRRFSANPTTNVSTEKCLVAASNIVRLVKLLRGSAGLRKAAPGVQHAAFNAGTVLAISAAEDNLSNNPKQDSERRSQAKKDLRLIVASLKEIGTTWTTAHTSAGVLEALMTQWDASSQPPDQPATNAFAPIQNGSAAMPHGSPTSSISSSSTGFPQSFDFSSASPGPSRADLAAQLPKLEQPSYEPSSGPTGSTPMSFASLGLAFPSRPSTAGGNHSLDGVGAGFGTSLGFMFPSWDLGDDVDFGAPPGEQAHGNGASTAGLDWGLLNMPESNSQSAAATPSASTATPAA</sequence>
<evidence type="ECO:0000256" key="3">
    <source>
        <dbReference type="ARBA" id="ARBA00022833"/>
    </source>
</evidence>
<reference evidence="10" key="1">
    <citation type="journal article" date="2014" name="Genome Announc.">
        <title>Draft genome sequence of Rhodosporidium toruloides CECT1137, an oleaginous yeast of biotechnological interest.</title>
        <authorList>
            <person name="Morin N."/>
            <person name="Calcas X."/>
            <person name="Devillers H."/>
            <person name="Durrens P."/>
            <person name="Sherman D.J."/>
            <person name="Nicaud J.-M."/>
            <person name="Neuveglise C."/>
        </authorList>
    </citation>
    <scope>NUCLEOTIDE SEQUENCE</scope>
    <source>
        <strain evidence="10">CECT1137</strain>
    </source>
</reference>
<dbReference type="PANTHER" id="PTHR31313:SF81">
    <property type="entry name" value="TY1 ENHANCER ACTIVATOR"/>
    <property type="match status" value="1"/>
</dbReference>
<dbReference type="OrthoDB" id="2154091at2759"/>
<evidence type="ECO:0000313" key="10">
    <source>
        <dbReference type="EMBL" id="CDR45553.1"/>
    </source>
</evidence>
<feature type="compositionally biased region" description="Low complexity" evidence="8">
    <location>
        <begin position="828"/>
        <end position="842"/>
    </location>
</feature>
<feature type="compositionally biased region" description="Basic and acidic residues" evidence="8">
    <location>
        <begin position="10"/>
        <end position="26"/>
    </location>
</feature>
<dbReference type="EMBL" id="LK052946">
    <property type="protein sequence ID" value="CDR45553.1"/>
    <property type="molecule type" value="Genomic_DNA"/>
</dbReference>
<dbReference type="CDD" id="cd12148">
    <property type="entry name" value="fungal_TF_MHR"/>
    <property type="match status" value="1"/>
</dbReference>
<feature type="domain" description="Zn(2)-C6 fungal-type" evidence="9">
    <location>
        <begin position="35"/>
        <end position="65"/>
    </location>
</feature>
<evidence type="ECO:0000256" key="8">
    <source>
        <dbReference type="SAM" id="MobiDB-lite"/>
    </source>
</evidence>
<name>A0A061B6M8_RHOTO</name>
<keyword evidence="7" id="KW-0539">Nucleus</keyword>
<comment type="subcellular location">
    <subcellularLocation>
        <location evidence="1">Nucleus</location>
    </subcellularLocation>
</comment>
<evidence type="ECO:0000256" key="7">
    <source>
        <dbReference type="ARBA" id="ARBA00023242"/>
    </source>
</evidence>
<evidence type="ECO:0000256" key="2">
    <source>
        <dbReference type="ARBA" id="ARBA00022723"/>
    </source>
</evidence>
<keyword evidence="2" id="KW-0479">Metal-binding</keyword>
<dbReference type="Pfam" id="PF04082">
    <property type="entry name" value="Fungal_trans"/>
    <property type="match status" value="1"/>
</dbReference>
<keyword evidence="3" id="KW-0862">Zinc</keyword>
<feature type="region of interest" description="Disordered" evidence="8">
    <location>
        <begin position="666"/>
        <end position="754"/>
    </location>
</feature>
<dbReference type="CDD" id="cd00067">
    <property type="entry name" value="GAL4"/>
    <property type="match status" value="1"/>
</dbReference>
<feature type="region of interest" description="Disordered" evidence="8">
    <location>
        <begin position="149"/>
        <end position="179"/>
    </location>
</feature>
<evidence type="ECO:0000256" key="4">
    <source>
        <dbReference type="ARBA" id="ARBA00023015"/>
    </source>
</evidence>
<dbReference type="InterPro" id="IPR036864">
    <property type="entry name" value="Zn2-C6_fun-type_DNA-bd_sf"/>
</dbReference>
<keyword evidence="5" id="KW-0238">DNA-binding</keyword>
<dbReference type="InterPro" id="IPR001138">
    <property type="entry name" value="Zn2Cys6_DnaBD"/>
</dbReference>
<dbReference type="Pfam" id="PF00172">
    <property type="entry name" value="Zn_clus"/>
    <property type="match status" value="1"/>
</dbReference>
<dbReference type="AlphaFoldDB" id="A0A061B6M8"/>
<dbReference type="Gene3D" id="4.10.240.10">
    <property type="entry name" value="Zn(2)-C6 fungal-type DNA-binding domain"/>
    <property type="match status" value="1"/>
</dbReference>
<feature type="compositionally biased region" description="Low complexity" evidence="8">
    <location>
        <begin position="693"/>
        <end position="710"/>
    </location>
</feature>
<evidence type="ECO:0000256" key="6">
    <source>
        <dbReference type="ARBA" id="ARBA00023163"/>
    </source>
</evidence>
<protein>
    <submittedName>
        <fullName evidence="10">RHTO0S11e01926g1_1</fullName>
    </submittedName>
</protein>
<dbReference type="InterPro" id="IPR051615">
    <property type="entry name" value="Transcr_Regulatory_Elem"/>
</dbReference>
<keyword evidence="6" id="KW-0804">Transcription</keyword>